<dbReference type="InterPro" id="IPR036691">
    <property type="entry name" value="Endo/exonu/phosph_ase_sf"/>
</dbReference>
<evidence type="ECO:0000259" key="2">
    <source>
        <dbReference type="Pfam" id="PF22669"/>
    </source>
</evidence>
<dbReference type="InterPro" id="IPR000300">
    <property type="entry name" value="IPPc"/>
</dbReference>
<dbReference type="Pfam" id="PF22669">
    <property type="entry name" value="Exo_endo_phos2"/>
    <property type="match status" value="1"/>
</dbReference>
<dbReference type="GO" id="GO:0004519">
    <property type="term" value="F:endonuclease activity"/>
    <property type="evidence" value="ECO:0007669"/>
    <property type="project" value="UniProtKB-KW"/>
</dbReference>
<dbReference type="EMBL" id="JBHUFB010000010">
    <property type="protein sequence ID" value="MFD1813109.1"/>
    <property type="molecule type" value="Genomic_DNA"/>
</dbReference>
<evidence type="ECO:0000313" key="4">
    <source>
        <dbReference type="Proteomes" id="UP001597286"/>
    </source>
</evidence>
<sequence length="314" mass="33443">MAALALWPLLAGAPTPLAHASAPPVSAESGTLRALTYNIAGLPEILSSAETDRRTSTTAIGAGLGSYDLVNVQEDFNYHAYLYAADGHRYRTPTSGGAGIGSGLNTLSAFPVEGPERVTWERCWIGTGDCLTPKGFTFTRVRPAEGVVIDVYNLHADAGSEPADMRARASNLEQLTRFMTERSSGKAVIVMGDTNSRYTRSGDSIAEFVAANDLRDPWVDLIRNGDVPVTGTPALGCDDTAPSEACEVVDKVLYRSGDRVTLEATGYRNDHSRFATDDGAPLSDHFPIAVDLDWSCVGVCVDDIEDPLRSDGVG</sequence>
<dbReference type="RefSeq" id="WP_378485604.1">
    <property type="nucleotide sequence ID" value="NZ_JBHUFB010000010.1"/>
</dbReference>
<feature type="chain" id="PRO_5046833511" evidence="1">
    <location>
        <begin position="21"/>
        <end position="314"/>
    </location>
</feature>
<gene>
    <name evidence="3" type="ORF">ACFSJG_12840</name>
</gene>
<dbReference type="PANTHER" id="PTHR16320">
    <property type="entry name" value="SPHINGOMYELINASE FAMILY MEMBER"/>
    <property type="match status" value="1"/>
</dbReference>
<dbReference type="Proteomes" id="UP001597286">
    <property type="component" value="Unassembled WGS sequence"/>
</dbReference>
<keyword evidence="3" id="KW-0255">Endonuclease</keyword>
<dbReference type="InterPro" id="IPR038772">
    <property type="entry name" value="Sph/SMPD2-like"/>
</dbReference>
<organism evidence="3 4">
    <name type="scientific">Rhodococcus gannanensis</name>
    <dbReference type="NCBI Taxonomy" id="1960308"/>
    <lineage>
        <taxon>Bacteria</taxon>
        <taxon>Bacillati</taxon>
        <taxon>Actinomycetota</taxon>
        <taxon>Actinomycetes</taxon>
        <taxon>Mycobacteriales</taxon>
        <taxon>Nocardiaceae</taxon>
        <taxon>Rhodococcus</taxon>
    </lineage>
</organism>
<comment type="caution">
    <text evidence="3">The sequence shown here is derived from an EMBL/GenBank/DDBJ whole genome shotgun (WGS) entry which is preliminary data.</text>
</comment>
<proteinExistence type="predicted"/>
<feature type="signal peptide" evidence="1">
    <location>
        <begin position="1"/>
        <end position="20"/>
    </location>
</feature>
<dbReference type="SUPFAM" id="SSF56219">
    <property type="entry name" value="DNase I-like"/>
    <property type="match status" value="1"/>
</dbReference>
<dbReference type="Gene3D" id="3.60.10.10">
    <property type="entry name" value="Endonuclease/exonuclease/phosphatase"/>
    <property type="match status" value="1"/>
</dbReference>
<feature type="domain" description="Inositol polyphosphate-related phosphatase" evidence="2">
    <location>
        <begin position="65"/>
        <end position="224"/>
    </location>
</feature>
<keyword evidence="4" id="KW-1185">Reference proteome</keyword>
<keyword evidence="3" id="KW-0378">Hydrolase</keyword>
<name>A0ABW4P603_9NOCA</name>
<reference evidence="4" key="1">
    <citation type="journal article" date="2019" name="Int. J. Syst. Evol. Microbiol.">
        <title>The Global Catalogue of Microorganisms (GCM) 10K type strain sequencing project: providing services to taxonomists for standard genome sequencing and annotation.</title>
        <authorList>
            <consortium name="The Broad Institute Genomics Platform"/>
            <consortium name="The Broad Institute Genome Sequencing Center for Infectious Disease"/>
            <person name="Wu L."/>
            <person name="Ma J."/>
        </authorList>
    </citation>
    <scope>NUCLEOTIDE SEQUENCE [LARGE SCALE GENOMIC DNA]</scope>
    <source>
        <strain evidence="4">DT72</strain>
    </source>
</reference>
<keyword evidence="3" id="KW-0540">Nuclease</keyword>
<evidence type="ECO:0000256" key="1">
    <source>
        <dbReference type="SAM" id="SignalP"/>
    </source>
</evidence>
<evidence type="ECO:0000313" key="3">
    <source>
        <dbReference type="EMBL" id="MFD1813109.1"/>
    </source>
</evidence>
<feature type="non-terminal residue" evidence="3">
    <location>
        <position position="314"/>
    </location>
</feature>
<protein>
    <submittedName>
        <fullName evidence="3">Endonuclease/exonuclease/phosphatase family protein</fullName>
    </submittedName>
</protein>
<keyword evidence="1" id="KW-0732">Signal</keyword>
<accession>A0ABW4P603</accession>
<dbReference type="PANTHER" id="PTHR16320:SF1">
    <property type="entry name" value="SPHINGOMYELINASE DDB_G0288017"/>
    <property type="match status" value="1"/>
</dbReference>